<dbReference type="AlphaFoldDB" id="A0A7W6DKU2"/>
<gene>
    <name evidence="1" type="ORF">GGQ68_001415</name>
</gene>
<proteinExistence type="predicted"/>
<keyword evidence="2" id="KW-1185">Reference proteome</keyword>
<name>A0A7W6DKU2_9RHOB</name>
<dbReference type="RefSeq" id="WP_183964321.1">
    <property type="nucleotide sequence ID" value="NZ_BAABBZ010000059.1"/>
</dbReference>
<comment type="caution">
    <text evidence="1">The sequence shown here is derived from an EMBL/GenBank/DDBJ whole genome shotgun (WGS) entry which is preliminary data.</text>
</comment>
<protein>
    <recommendedName>
        <fullName evidence="3">Phasin domain-containing protein</fullName>
    </recommendedName>
</protein>
<sequence length="79" mass="8759">MTRMMFLPQQMMMAQIQFSQTIWSQYINTTQLMMQAAMGHSRDLAENAAGKSADAAEVMTRDAREAMKTVAAAEGKTPV</sequence>
<evidence type="ECO:0008006" key="3">
    <source>
        <dbReference type="Google" id="ProtNLM"/>
    </source>
</evidence>
<evidence type="ECO:0000313" key="1">
    <source>
        <dbReference type="EMBL" id="MBB3985086.1"/>
    </source>
</evidence>
<evidence type="ECO:0000313" key="2">
    <source>
        <dbReference type="Proteomes" id="UP000541426"/>
    </source>
</evidence>
<organism evidence="1 2">
    <name type="scientific">Sagittula marina</name>
    <dbReference type="NCBI Taxonomy" id="943940"/>
    <lineage>
        <taxon>Bacteria</taxon>
        <taxon>Pseudomonadati</taxon>
        <taxon>Pseudomonadota</taxon>
        <taxon>Alphaproteobacteria</taxon>
        <taxon>Rhodobacterales</taxon>
        <taxon>Roseobacteraceae</taxon>
        <taxon>Sagittula</taxon>
    </lineage>
</organism>
<dbReference type="EMBL" id="JACIEJ010000003">
    <property type="protein sequence ID" value="MBB3985086.1"/>
    <property type="molecule type" value="Genomic_DNA"/>
</dbReference>
<accession>A0A7W6DKU2</accession>
<dbReference type="Proteomes" id="UP000541426">
    <property type="component" value="Unassembled WGS sequence"/>
</dbReference>
<reference evidence="1 2" key="1">
    <citation type="submission" date="2020-08" db="EMBL/GenBank/DDBJ databases">
        <title>Genomic Encyclopedia of Type Strains, Phase IV (KMG-IV): sequencing the most valuable type-strain genomes for metagenomic binning, comparative biology and taxonomic classification.</title>
        <authorList>
            <person name="Goeker M."/>
        </authorList>
    </citation>
    <scope>NUCLEOTIDE SEQUENCE [LARGE SCALE GENOMIC DNA]</scope>
    <source>
        <strain evidence="1 2">DSM 102235</strain>
    </source>
</reference>